<dbReference type="Proteomes" id="UP000789405">
    <property type="component" value="Unassembled WGS sequence"/>
</dbReference>
<name>A0A9N9K2W5_9GLOM</name>
<reference evidence="1" key="1">
    <citation type="submission" date="2021-06" db="EMBL/GenBank/DDBJ databases">
        <authorList>
            <person name="Kallberg Y."/>
            <person name="Tangrot J."/>
            <person name="Rosling A."/>
        </authorList>
    </citation>
    <scope>NUCLEOTIDE SEQUENCE</scope>
    <source>
        <strain evidence="1">MA453B</strain>
    </source>
</reference>
<protein>
    <submittedName>
        <fullName evidence="1">20903_t:CDS:1</fullName>
    </submittedName>
</protein>
<sequence length="84" mass="9598">SYPNSHYQIKPELLQIIMQNWQLNNLVSAQSDNLKLVKILKFIQPRATLGIEDMITSAKSFPEEMLSPKKINVGLPNDIYNTLV</sequence>
<dbReference type="AlphaFoldDB" id="A0A9N9K2W5"/>
<proteinExistence type="predicted"/>
<feature type="non-terminal residue" evidence="1">
    <location>
        <position position="84"/>
    </location>
</feature>
<dbReference type="OrthoDB" id="2425894at2759"/>
<gene>
    <name evidence="1" type="ORF">DERYTH_LOCUS24255</name>
</gene>
<evidence type="ECO:0000313" key="2">
    <source>
        <dbReference type="Proteomes" id="UP000789405"/>
    </source>
</evidence>
<accession>A0A9N9K2W5</accession>
<keyword evidence="2" id="KW-1185">Reference proteome</keyword>
<dbReference type="EMBL" id="CAJVPY010039944">
    <property type="protein sequence ID" value="CAG8805280.1"/>
    <property type="molecule type" value="Genomic_DNA"/>
</dbReference>
<feature type="non-terminal residue" evidence="1">
    <location>
        <position position="1"/>
    </location>
</feature>
<organism evidence="1 2">
    <name type="scientific">Dentiscutata erythropus</name>
    <dbReference type="NCBI Taxonomy" id="1348616"/>
    <lineage>
        <taxon>Eukaryota</taxon>
        <taxon>Fungi</taxon>
        <taxon>Fungi incertae sedis</taxon>
        <taxon>Mucoromycota</taxon>
        <taxon>Glomeromycotina</taxon>
        <taxon>Glomeromycetes</taxon>
        <taxon>Diversisporales</taxon>
        <taxon>Gigasporaceae</taxon>
        <taxon>Dentiscutata</taxon>
    </lineage>
</organism>
<comment type="caution">
    <text evidence="1">The sequence shown here is derived from an EMBL/GenBank/DDBJ whole genome shotgun (WGS) entry which is preliminary data.</text>
</comment>
<evidence type="ECO:0000313" key="1">
    <source>
        <dbReference type="EMBL" id="CAG8805280.1"/>
    </source>
</evidence>